<proteinExistence type="predicted"/>
<organism evidence="1 2">
    <name type="scientific">Apiospora marii</name>
    <dbReference type="NCBI Taxonomy" id="335849"/>
    <lineage>
        <taxon>Eukaryota</taxon>
        <taxon>Fungi</taxon>
        <taxon>Dikarya</taxon>
        <taxon>Ascomycota</taxon>
        <taxon>Pezizomycotina</taxon>
        <taxon>Sordariomycetes</taxon>
        <taxon>Xylariomycetidae</taxon>
        <taxon>Amphisphaeriales</taxon>
        <taxon>Apiosporaceae</taxon>
        <taxon>Apiospora</taxon>
    </lineage>
</organism>
<reference evidence="1 2" key="1">
    <citation type="submission" date="2023-01" db="EMBL/GenBank/DDBJ databases">
        <title>Analysis of 21 Apiospora genomes using comparative genomics revels a genus with tremendous synthesis potential of carbohydrate active enzymes and secondary metabolites.</title>
        <authorList>
            <person name="Sorensen T."/>
        </authorList>
    </citation>
    <scope>NUCLEOTIDE SEQUENCE [LARGE SCALE GENOMIC DNA]</scope>
    <source>
        <strain evidence="1 2">CBS 20057</strain>
    </source>
</reference>
<comment type="caution">
    <text evidence="1">The sequence shown here is derived from an EMBL/GenBank/DDBJ whole genome shotgun (WGS) entry which is preliminary data.</text>
</comment>
<gene>
    <name evidence="1" type="ORF">PG991_009896</name>
</gene>
<dbReference type="EMBL" id="JAQQWI010000015">
    <property type="protein sequence ID" value="KAK8012521.1"/>
    <property type="molecule type" value="Genomic_DNA"/>
</dbReference>
<dbReference type="Proteomes" id="UP001396898">
    <property type="component" value="Unassembled WGS sequence"/>
</dbReference>
<keyword evidence="2" id="KW-1185">Reference proteome</keyword>
<accession>A0ABR1RGX4</accession>
<evidence type="ECO:0000313" key="1">
    <source>
        <dbReference type="EMBL" id="KAK8012521.1"/>
    </source>
</evidence>
<evidence type="ECO:0000313" key="2">
    <source>
        <dbReference type="Proteomes" id="UP001396898"/>
    </source>
</evidence>
<protein>
    <submittedName>
        <fullName evidence="1">Uncharacterized protein</fullName>
    </submittedName>
</protein>
<name>A0ABR1RGX4_9PEZI</name>
<sequence length="154" mass="17259">MSHLGSSHQPDLTKAAVIGTAAAEKVVEPYKVIKWQMGTKFKHWQTPEDRGANDNNDNDQDRSCFCGQYFAHWACGHWIKLPVRCGKSLSLHTNKPVFCKRRGRTPTPEVVMDHISTHEECDDCTALTRDAEAAFDELDKEKEASGVKEEPSSS</sequence>